<reference evidence="2 3" key="1">
    <citation type="submission" date="2018-03" db="EMBL/GenBank/DDBJ databases">
        <title>Genomic Encyclopedia of Archaeal and Bacterial Type Strains, Phase II (KMG-II): from individual species to whole genera.</title>
        <authorList>
            <person name="Goeker M."/>
        </authorList>
    </citation>
    <scope>NUCLEOTIDE SEQUENCE [LARGE SCALE GENOMIC DNA]</scope>
    <source>
        <strain evidence="2 3">DSM 44720</strain>
    </source>
</reference>
<protein>
    <submittedName>
        <fullName evidence="2">Uncharacterized protein</fullName>
    </submittedName>
</protein>
<organism evidence="2 3">
    <name type="scientific">Umezawaea tangerina</name>
    <dbReference type="NCBI Taxonomy" id="84725"/>
    <lineage>
        <taxon>Bacteria</taxon>
        <taxon>Bacillati</taxon>
        <taxon>Actinomycetota</taxon>
        <taxon>Actinomycetes</taxon>
        <taxon>Pseudonocardiales</taxon>
        <taxon>Pseudonocardiaceae</taxon>
        <taxon>Umezawaea</taxon>
    </lineage>
</organism>
<evidence type="ECO:0000313" key="3">
    <source>
        <dbReference type="Proteomes" id="UP000239494"/>
    </source>
</evidence>
<name>A0A2T0T6P4_9PSEU</name>
<evidence type="ECO:0000256" key="1">
    <source>
        <dbReference type="SAM" id="MobiDB-lite"/>
    </source>
</evidence>
<dbReference type="OrthoDB" id="3540938at2"/>
<evidence type="ECO:0000313" key="2">
    <source>
        <dbReference type="EMBL" id="PRY41338.1"/>
    </source>
</evidence>
<dbReference type="EMBL" id="PVTF01000005">
    <property type="protein sequence ID" value="PRY41338.1"/>
    <property type="molecule type" value="Genomic_DNA"/>
</dbReference>
<feature type="compositionally biased region" description="Basic and acidic residues" evidence="1">
    <location>
        <begin position="213"/>
        <end position="226"/>
    </location>
</feature>
<comment type="caution">
    <text evidence="2">The sequence shown here is derived from an EMBL/GenBank/DDBJ whole genome shotgun (WGS) entry which is preliminary data.</text>
</comment>
<dbReference type="RefSeq" id="WP_146174795.1">
    <property type="nucleotide sequence ID" value="NZ_PVTF01000005.1"/>
</dbReference>
<proteinExistence type="predicted"/>
<feature type="region of interest" description="Disordered" evidence="1">
    <location>
        <begin position="204"/>
        <end position="237"/>
    </location>
</feature>
<accession>A0A2T0T6P4</accession>
<dbReference type="Proteomes" id="UP000239494">
    <property type="component" value="Unassembled WGS sequence"/>
</dbReference>
<dbReference type="AlphaFoldDB" id="A0A2T0T6P4"/>
<keyword evidence="3" id="KW-1185">Reference proteome</keyword>
<sequence>MTDNTWSPVVYARIPAHDNWWRTVPNGTSIPVSGWLATVVHAVVQGGRDLRFGPRFLLARRDGWCVVGVACQAAELSDSMHSDGARELYTFVGWHGTGPPPELTTLRKHFHTWAGVEYHRWMSPVWTHSAAESVSPQIVQSGPAPWPLPLTADPRSSECPPPEPAVVHVWPEAQADPLWRAAAMTDGLVTVIGLRVTRSTMQPGITHATSADTTDRRRIPTSHVDHSAAPTKTSPKTSRIARLVVDLVRRRSR</sequence>
<gene>
    <name evidence="2" type="ORF">CLV43_10596</name>
</gene>